<organism evidence="1 2">
    <name type="scientific">Novipirellula artificiosorum</name>
    <dbReference type="NCBI Taxonomy" id="2528016"/>
    <lineage>
        <taxon>Bacteria</taxon>
        <taxon>Pseudomonadati</taxon>
        <taxon>Planctomycetota</taxon>
        <taxon>Planctomycetia</taxon>
        <taxon>Pirellulales</taxon>
        <taxon>Pirellulaceae</taxon>
        <taxon>Novipirellula</taxon>
    </lineage>
</organism>
<accession>A0A5C6DET4</accession>
<proteinExistence type="predicted"/>
<protein>
    <submittedName>
        <fullName evidence="1">Uncharacterized protein</fullName>
    </submittedName>
</protein>
<dbReference type="OrthoDB" id="251863at2"/>
<evidence type="ECO:0000313" key="1">
    <source>
        <dbReference type="EMBL" id="TWU34261.1"/>
    </source>
</evidence>
<dbReference type="AlphaFoldDB" id="A0A5C6DET4"/>
<dbReference type="Proteomes" id="UP000319143">
    <property type="component" value="Unassembled WGS sequence"/>
</dbReference>
<dbReference type="EMBL" id="SJPV01000008">
    <property type="protein sequence ID" value="TWU34261.1"/>
    <property type="molecule type" value="Genomic_DNA"/>
</dbReference>
<comment type="caution">
    <text evidence="1">The sequence shown here is derived from an EMBL/GenBank/DDBJ whole genome shotgun (WGS) entry which is preliminary data.</text>
</comment>
<reference evidence="1 2" key="1">
    <citation type="submission" date="2019-02" db="EMBL/GenBank/DDBJ databases">
        <title>Deep-cultivation of Planctomycetes and their phenomic and genomic characterization uncovers novel biology.</title>
        <authorList>
            <person name="Wiegand S."/>
            <person name="Jogler M."/>
            <person name="Boedeker C."/>
            <person name="Pinto D."/>
            <person name="Vollmers J."/>
            <person name="Rivas-Marin E."/>
            <person name="Kohn T."/>
            <person name="Peeters S.H."/>
            <person name="Heuer A."/>
            <person name="Rast P."/>
            <person name="Oberbeckmann S."/>
            <person name="Bunk B."/>
            <person name="Jeske O."/>
            <person name="Meyerdierks A."/>
            <person name="Storesund J.E."/>
            <person name="Kallscheuer N."/>
            <person name="Luecker S."/>
            <person name="Lage O.M."/>
            <person name="Pohl T."/>
            <person name="Merkel B.J."/>
            <person name="Hornburger P."/>
            <person name="Mueller R.-W."/>
            <person name="Bruemmer F."/>
            <person name="Labrenz M."/>
            <person name="Spormann A.M."/>
            <person name="Op Den Camp H."/>
            <person name="Overmann J."/>
            <person name="Amann R."/>
            <person name="Jetten M.S.M."/>
            <person name="Mascher T."/>
            <person name="Medema M.H."/>
            <person name="Devos D.P."/>
            <person name="Kaster A.-K."/>
            <person name="Ovreas L."/>
            <person name="Rohde M."/>
            <person name="Galperin M.Y."/>
            <person name="Jogler C."/>
        </authorList>
    </citation>
    <scope>NUCLEOTIDE SEQUENCE [LARGE SCALE GENOMIC DNA]</scope>
    <source>
        <strain evidence="1 2">Poly41</strain>
    </source>
</reference>
<dbReference type="RefSeq" id="WP_146528667.1">
    <property type="nucleotide sequence ID" value="NZ_SJPV01000008.1"/>
</dbReference>
<keyword evidence="2" id="KW-1185">Reference proteome</keyword>
<evidence type="ECO:0000313" key="2">
    <source>
        <dbReference type="Proteomes" id="UP000319143"/>
    </source>
</evidence>
<dbReference type="Gene3D" id="2.60.120.200">
    <property type="match status" value="1"/>
</dbReference>
<name>A0A5C6DET4_9BACT</name>
<gene>
    <name evidence="1" type="ORF">Poly41_44080</name>
</gene>
<sequence>MKTFSQFLTQANSRHLLLEISMVAVTVTVALTGHGVAQEIAAGVGIASQYARDQGIEKHPSVVFAENFERRDLDAIGQRWETVRNPEIMSISDDVPAASSGKQSLLMSQTAETGTGADLYRRLDDGYDQLYTRMYVKFDEACEPVHHFGTCVGGNNPSTAWPSVRAGQPTAGDKSFWVGIEPFGKTWTWDYYAYWCEMRGSPPRGQTWGNKFIQDDSLSVLRGHWTCIEVMVRMNDVGETNGELALWIEGKPVSHLGKGFPSGKWVFDKFNPGQEGEGVRWNPKTGDREYFATSPGGDPFEGFRFRTAKALNVNFVWLYLYITKGTAGHVNRVWFDDVVVAKDYIGPIQTE</sequence>